<comment type="caution">
    <text evidence="3">The sequence shown here is derived from an EMBL/GenBank/DDBJ whole genome shotgun (WGS) entry which is preliminary data.</text>
</comment>
<feature type="domain" description="Alkylated DNA repair protein AlkB homologue 8 N-terminal" evidence="2">
    <location>
        <begin position="73"/>
        <end position="113"/>
    </location>
</feature>
<feature type="transmembrane region" description="Helical" evidence="1">
    <location>
        <begin position="103"/>
        <end position="126"/>
    </location>
</feature>
<evidence type="ECO:0000259" key="2">
    <source>
        <dbReference type="Pfam" id="PF09004"/>
    </source>
</evidence>
<keyword evidence="1" id="KW-0812">Transmembrane</keyword>
<evidence type="ECO:0000256" key="1">
    <source>
        <dbReference type="SAM" id="Phobius"/>
    </source>
</evidence>
<evidence type="ECO:0000313" key="3">
    <source>
        <dbReference type="EMBL" id="KAK5904468.1"/>
    </source>
</evidence>
<evidence type="ECO:0000313" key="4">
    <source>
        <dbReference type="Proteomes" id="UP001335648"/>
    </source>
</evidence>
<dbReference type="GO" id="GO:0016706">
    <property type="term" value="F:2-oxoglutarate-dependent dioxygenase activity"/>
    <property type="evidence" value="ECO:0007669"/>
    <property type="project" value="InterPro"/>
</dbReference>
<sequence length="135" mass="15730">MTMEEYRALVENFVGWCDNNHLQLNISKTKELVVDFRRSRKRPLTPITIRGKDVEVVNSYKFLGVHLNNKLDWSDNTDALFRKGQSKLFFLRMLRSFNVCTRLLQMFYQSVVASVLFFAVVCWGGNTNTIWTLAG</sequence>
<keyword evidence="1" id="KW-1133">Transmembrane helix</keyword>
<proteinExistence type="predicted"/>
<organism evidence="3 4">
    <name type="scientific">Champsocephalus esox</name>
    <name type="common">pike icefish</name>
    <dbReference type="NCBI Taxonomy" id="159716"/>
    <lineage>
        <taxon>Eukaryota</taxon>
        <taxon>Metazoa</taxon>
        <taxon>Chordata</taxon>
        <taxon>Craniata</taxon>
        <taxon>Vertebrata</taxon>
        <taxon>Euteleostomi</taxon>
        <taxon>Actinopterygii</taxon>
        <taxon>Neopterygii</taxon>
        <taxon>Teleostei</taxon>
        <taxon>Neoteleostei</taxon>
        <taxon>Acanthomorphata</taxon>
        <taxon>Eupercaria</taxon>
        <taxon>Perciformes</taxon>
        <taxon>Notothenioidei</taxon>
        <taxon>Channichthyidae</taxon>
        <taxon>Champsocephalus</taxon>
    </lineage>
</organism>
<keyword evidence="1" id="KW-0472">Membrane</keyword>
<dbReference type="InterPro" id="IPR015095">
    <property type="entry name" value="AlkB_hom8_N"/>
</dbReference>
<reference evidence="3 4" key="1">
    <citation type="journal article" date="2023" name="Mol. Biol. Evol.">
        <title>Genomics of Secondarily Temperate Adaptation in the Only Non-Antarctic Icefish.</title>
        <authorList>
            <person name="Rivera-Colon A.G."/>
            <person name="Rayamajhi N."/>
            <person name="Minhas B.F."/>
            <person name="Madrigal G."/>
            <person name="Bilyk K.T."/>
            <person name="Yoon V."/>
            <person name="Hune M."/>
            <person name="Gregory S."/>
            <person name="Cheng C.H.C."/>
            <person name="Catchen J.M."/>
        </authorList>
    </citation>
    <scope>NUCLEOTIDE SEQUENCE [LARGE SCALE GENOMIC DNA]</scope>
    <source>
        <strain evidence="3">JC2023a</strain>
    </source>
</reference>
<dbReference type="GO" id="GO:0008168">
    <property type="term" value="F:methyltransferase activity"/>
    <property type="evidence" value="ECO:0007669"/>
    <property type="project" value="InterPro"/>
</dbReference>
<dbReference type="Pfam" id="PF09004">
    <property type="entry name" value="ALKBH8_N"/>
    <property type="match status" value="1"/>
</dbReference>
<accession>A0AAN8CN61</accession>
<dbReference type="AlphaFoldDB" id="A0AAN8CN61"/>
<name>A0AAN8CN61_9TELE</name>
<dbReference type="EMBL" id="JAULUE010002050">
    <property type="protein sequence ID" value="KAK5904468.1"/>
    <property type="molecule type" value="Genomic_DNA"/>
</dbReference>
<gene>
    <name evidence="3" type="ORF">CesoFtcFv8_006028</name>
</gene>
<dbReference type="Proteomes" id="UP001335648">
    <property type="component" value="Unassembled WGS sequence"/>
</dbReference>
<protein>
    <recommendedName>
        <fullName evidence="2">Alkylated DNA repair protein AlkB homologue 8 N-terminal domain-containing protein</fullName>
    </recommendedName>
</protein>
<keyword evidence="4" id="KW-1185">Reference proteome</keyword>